<dbReference type="Pfam" id="PF04828">
    <property type="entry name" value="GFA"/>
    <property type="match status" value="1"/>
</dbReference>
<dbReference type="Proteomes" id="UP001501757">
    <property type="component" value="Unassembled WGS sequence"/>
</dbReference>
<accession>A0ABP3GS07</accession>
<feature type="domain" description="CENP-V/GFA" evidence="4">
    <location>
        <begin position="8"/>
        <end position="35"/>
    </location>
</feature>
<dbReference type="RefSeq" id="WP_343843415.1">
    <property type="nucleotide sequence ID" value="NZ_BAAAEI010000006.1"/>
</dbReference>
<proteinExistence type="inferred from homology"/>
<keyword evidence="6" id="KW-1185">Reference proteome</keyword>
<dbReference type="PROSITE" id="PS51257">
    <property type="entry name" value="PROKAR_LIPOPROTEIN"/>
    <property type="match status" value="1"/>
</dbReference>
<dbReference type="SUPFAM" id="SSF51316">
    <property type="entry name" value="Mss4-like"/>
    <property type="match status" value="1"/>
</dbReference>
<evidence type="ECO:0000313" key="5">
    <source>
        <dbReference type="EMBL" id="GAA0350832.1"/>
    </source>
</evidence>
<dbReference type="InterPro" id="IPR006913">
    <property type="entry name" value="CENP-V/GFA"/>
</dbReference>
<reference evidence="6" key="1">
    <citation type="journal article" date="2019" name="Int. J. Syst. Evol. Microbiol.">
        <title>The Global Catalogue of Microorganisms (GCM) 10K type strain sequencing project: providing services to taxonomists for standard genome sequencing and annotation.</title>
        <authorList>
            <consortium name="The Broad Institute Genomics Platform"/>
            <consortium name="The Broad Institute Genome Sequencing Center for Infectious Disease"/>
            <person name="Wu L."/>
            <person name="Ma J."/>
        </authorList>
    </citation>
    <scope>NUCLEOTIDE SEQUENCE [LARGE SCALE GENOMIC DNA]</scope>
    <source>
        <strain evidence="6">JCM 13378</strain>
    </source>
</reference>
<protein>
    <recommendedName>
        <fullName evidence="4">CENP-V/GFA domain-containing protein</fullName>
    </recommendedName>
</protein>
<comment type="caution">
    <text evidence="5">The sequence shown here is derived from an EMBL/GenBank/DDBJ whole genome shotgun (WGS) entry which is preliminary data.</text>
</comment>
<gene>
    <name evidence="5" type="ORF">GCM10009092_14030</name>
</gene>
<dbReference type="InterPro" id="IPR011057">
    <property type="entry name" value="Mss4-like_sf"/>
</dbReference>
<evidence type="ECO:0000313" key="6">
    <source>
        <dbReference type="Proteomes" id="UP001501757"/>
    </source>
</evidence>
<evidence type="ECO:0000256" key="3">
    <source>
        <dbReference type="ARBA" id="ARBA00022833"/>
    </source>
</evidence>
<evidence type="ECO:0000256" key="1">
    <source>
        <dbReference type="ARBA" id="ARBA00005495"/>
    </source>
</evidence>
<name>A0ABP3GS07_9ALTE</name>
<evidence type="ECO:0000259" key="4">
    <source>
        <dbReference type="Pfam" id="PF04828"/>
    </source>
</evidence>
<organism evidence="5 6">
    <name type="scientific">Bowmanella denitrificans</name>
    <dbReference type="NCBI Taxonomy" id="366582"/>
    <lineage>
        <taxon>Bacteria</taxon>
        <taxon>Pseudomonadati</taxon>
        <taxon>Pseudomonadota</taxon>
        <taxon>Gammaproteobacteria</taxon>
        <taxon>Alteromonadales</taxon>
        <taxon>Alteromonadaceae</taxon>
        <taxon>Bowmanella</taxon>
    </lineage>
</organism>
<evidence type="ECO:0000256" key="2">
    <source>
        <dbReference type="ARBA" id="ARBA00022723"/>
    </source>
</evidence>
<dbReference type="Gene3D" id="3.90.1590.10">
    <property type="entry name" value="glutathione-dependent formaldehyde- activating enzyme (gfa)"/>
    <property type="match status" value="1"/>
</dbReference>
<keyword evidence="2" id="KW-0479">Metal-binding</keyword>
<keyword evidence="3" id="KW-0862">Zinc</keyword>
<dbReference type="EMBL" id="BAAAEI010000006">
    <property type="protein sequence ID" value="GAA0350832.1"/>
    <property type="molecule type" value="Genomic_DNA"/>
</dbReference>
<sequence>MYRNNLLSSCQCGQVKLELIGSPILAAACYCNSCKLAGEHFERHPEAPPVLDADGSSDYVLYRKDRVVFSRGREQLSEYKLSPLAPTRRVLATCCHTPMFLEFNKGHWLSLYKNRLLPDQRPALQMRVMLADRPDELKFNDNIPSYARHSGKFLWKLLWAWVAMGFRAPKIDLTPPGSKTS</sequence>
<comment type="similarity">
    <text evidence="1">Belongs to the Gfa family.</text>
</comment>